<protein>
    <submittedName>
        <fullName evidence="1">Uncharacterized protein</fullName>
    </submittedName>
</protein>
<evidence type="ECO:0000313" key="1">
    <source>
        <dbReference type="EMBL" id="MBX63281.1"/>
    </source>
</evidence>
<reference evidence="1" key="1">
    <citation type="submission" date="2018-02" db="EMBL/GenBank/DDBJ databases">
        <title>Rhizophora mucronata_Transcriptome.</title>
        <authorList>
            <person name="Meera S.P."/>
            <person name="Sreeshan A."/>
            <person name="Augustine A."/>
        </authorList>
    </citation>
    <scope>NUCLEOTIDE SEQUENCE</scope>
    <source>
        <tissue evidence="1">Leaf</tissue>
    </source>
</reference>
<sequence length="46" mass="5568">MRPILSTSHDLSTKSMFVITYLPKRQPSIKYKRYVRLSETSRAFFW</sequence>
<accession>A0A2P2Q8H3</accession>
<organism evidence="1">
    <name type="scientific">Rhizophora mucronata</name>
    <name type="common">Asiatic mangrove</name>
    <dbReference type="NCBI Taxonomy" id="61149"/>
    <lineage>
        <taxon>Eukaryota</taxon>
        <taxon>Viridiplantae</taxon>
        <taxon>Streptophyta</taxon>
        <taxon>Embryophyta</taxon>
        <taxon>Tracheophyta</taxon>
        <taxon>Spermatophyta</taxon>
        <taxon>Magnoliopsida</taxon>
        <taxon>eudicotyledons</taxon>
        <taxon>Gunneridae</taxon>
        <taxon>Pentapetalae</taxon>
        <taxon>rosids</taxon>
        <taxon>fabids</taxon>
        <taxon>Malpighiales</taxon>
        <taxon>Rhizophoraceae</taxon>
        <taxon>Rhizophora</taxon>
    </lineage>
</organism>
<name>A0A2P2Q8H3_RHIMU</name>
<proteinExistence type="predicted"/>
<dbReference type="AlphaFoldDB" id="A0A2P2Q8H3"/>
<dbReference type="EMBL" id="GGEC01082797">
    <property type="protein sequence ID" value="MBX63281.1"/>
    <property type="molecule type" value="Transcribed_RNA"/>
</dbReference>